<dbReference type="EMBL" id="CDSF01000122">
    <property type="protein sequence ID" value="CEP02018.1"/>
    <property type="molecule type" value="Genomic_DNA"/>
</dbReference>
<organism evidence="2 4">
    <name type="scientific">Plasmodiophora brassicae</name>
    <name type="common">Clubroot disease agent</name>
    <dbReference type="NCBI Taxonomy" id="37360"/>
    <lineage>
        <taxon>Eukaryota</taxon>
        <taxon>Sar</taxon>
        <taxon>Rhizaria</taxon>
        <taxon>Endomyxa</taxon>
        <taxon>Phytomyxea</taxon>
        <taxon>Plasmodiophorida</taxon>
        <taxon>Plasmodiophoridae</taxon>
        <taxon>Plasmodiophora</taxon>
    </lineage>
</organism>
<name>A0A0G4J2Y8_PLABS</name>
<evidence type="ECO:0000313" key="3">
    <source>
        <dbReference type="EMBL" id="SPQ98872.1"/>
    </source>
</evidence>
<dbReference type="Gene3D" id="1.10.287.2900">
    <property type="match status" value="1"/>
</dbReference>
<geneLocation type="mitochondrion" evidence="3"/>
<feature type="region of interest" description="Disordered" evidence="1">
    <location>
        <begin position="121"/>
        <end position="164"/>
    </location>
</feature>
<feature type="compositionally biased region" description="Basic and acidic residues" evidence="1">
    <location>
        <begin position="121"/>
        <end position="147"/>
    </location>
</feature>
<accession>A0A0G4J2Y8</accession>
<keyword evidence="3" id="KW-0496">Mitochondrion</keyword>
<dbReference type="Proteomes" id="UP000290189">
    <property type="component" value="Unassembled WGS sequence"/>
</dbReference>
<evidence type="ECO:0000256" key="1">
    <source>
        <dbReference type="SAM" id="MobiDB-lite"/>
    </source>
</evidence>
<evidence type="ECO:0008006" key="6">
    <source>
        <dbReference type="Google" id="ProtNLM"/>
    </source>
</evidence>
<dbReference type="AlphaFoldDB" id="A0A0G4J2Y8"/>
<dbReference type="EMBL" id="OVEO01000010">
    <property type="protein sequence ID" value="SPQ98872.1"/>
    <property type="molecule type" value="Genomic_DNA"/>
</dbReference>
<dbReference type="Proteomes" id="UP000039324">
    <property type="component" value="Unassembled WGS sequence"/>
</dbReference>
<evidence type="ECO:0000313" key="4">
    <source>
        <dbReference type="Proteomes" id="UP000039324"/>
    </source>
</evidence>
<reference evidence="2 4" key="1">
    <citation type="submission" date="2015-02" db="EMBL/GenBank/DDBJ databases">
        <authorList>
            <person name="Chooi Y.-H."/>
        </authorList>
    </citation>
    <scope>NUCLEOTIDE SEQUENCE [LARGE SCALE GENOMIC DNA]</scope>
    <source>
        <strain evidence="2">E3</strain>
    </source>
</reference>
<keyword evidence="4" id="KW-1185">Reference proteome</keyword>
<proteinExistence type="predicted"/>
<reference evidence="3 5" key="2">
    <citation type="submission" date="2018-03" db="EMBL/GenBank/DDBJ databases">
        <authorList>
            <person name="Fogelqvist J."/>
        </authorList>
    </citation>
    <scope>NUCLEOTIDE SEQUENCE [LARGE SCALE GENOMIC DNA]</scope>
</reference>
<evidence type="ECO:0000313" key="5">
    <source>
        <dbReference type="Proteomes" id="UP000290189"/>
    </source>
</evidence>
<evidence type="ECO:0000313" key="2">
    <source>
        <dbReference type="EMBL" id="CEP02018.1"/>
    </source>
</evidence>
<sequence>MWRALRRGVAGLGAFVAGRRLAMAQGDAERASAPGESEEDSRGSLADLHLEREAEEIIADAQCPSCLREALRGPCGGKFLYLFRCSSTKADKEIEEGACADEWDAFAACYRSNLEWYEERHRQMEEEDEQRRQDGSGDRRDDGERAIGADVVVPEPSPAGTLDM</sequence>
<gene>
    <name evidence="2" type="ORF">PBRA_002283</name>
    <name evidence="3" type="ORF">PLBR_LOCUS6087</name>
</gene>
<dbReference type="OrthoDB" id="7481291at2759"/>
<protein>
    <recommendedName>
        <fullName evidence="6">GCK domain-containing protein</fullName>
    </recommendedName>
</protein>